<name>A0AAJ0GJV7_9PEZI</name>
<organism evidence="1 2">
    <name type="scientific">Extremus antarcticus</name>
    <dbReference type="NCBI Taxonomy" id="702011"/>
    <lineage>
        <taxon>Eukaryota</taxon>
        <taxon>Fungi</taxon>
        <taxon>Dikarya</taxon>
        <taxon>Ascomycota</taxon>
        <taxon>Pezizomycotina</taxon>
        <taxon>Dothideomycetes</taxon>
        <taxon>Dothideomycetidae</taxon>
        <taxon>Mycosphaerellales</taxon>
        <taxon>Extremaceae</taxon>
        <taxon>Extremus</taxon>
    </lineage>
</organism>
<proteinExistence type="predicted"/>
<keyword evidence="2" id="KW-1185">Reference proteome</keyword>
<evidence type="ECO:0000313" key="1">
    <source>
        <dbReference type="EMBL" id="KAK3058916.1"/>
    </source>
</evidence>
<dbReference type="Proteomes" id="UP001271007">
    <property type="component" value="Unassembled WGS sequence"/>
</dbReference>
<reference evidence="1" key="1">
    <citation type="submission" date="2023-04" db="EMBL/GenBank/DDBJ databases">
        <title>Black Yeasts Isolated from many extreme environments.</title>
        <authorList>
            <person name="Coleine C."/>
            <person name="Stajich J.E."/>
            <person name="Selbmann L."/>
        </authorList>
    </citation>
    <scope>NUCLEOTIDE SEQUENCE</scope>
    <source>
        <strain evidence="1">CCFEE 5312</strain>
    </source>
</reference>
<sequence>MNNVLSGTPFEDAHIPYLIWWPTVAHESTYRQLVKVQPQMLPQIIRACIYAGYKDLFDELLSKVEPDLLLLREAEDQSDIYFRQALDRRTQSSGITPQHPADGDGWKLNVSGFFNGSFVNVQKFLDSSAVGTSFDGQYDGLRCNASVVEMNACLPDAWKLSIDDEKTVRRIAYEEWPPLDRSADART</sequence>
<evidence type="ECO:0000313" key="2">
    <source>
        <dbReference type="Proteomes" id="UP001271007"/>
    </source>
</evidence>
<accession>A0AAJ0GJV7</accession>
<comment type="caution">
    <text evidence="1">The sequence shown here is derived from an EMBL/GenBank/DDBJ whole genome shotgun (WGS) entry which is preliminary data.</text>
</comment>
<gene>
    <name evidence="1" type="ORF">LTR09_000481</name>
</gene>
<dbReference type="EMBL" id="JAWDJX010000001">
    <property type="protein sequence ID" value="KAK3058916.1"/>
    <property type="molecule type" value="Genomic_DNA"/>
</dbReference>
<dbReference type="AlphaFoldDB" id="A0AAJ0GJV7"/>
<protein>
    <submittedName>
        <fullName evidence="1">Uncharacterized protein</fullName>
    </submittedName>
</protein>